<dbReference type="GO" id="GO:0046872">
    <property type="term" value="F:metal ion binding"/>
    <property type="evidence" value="ECO:0007669"/>
    <property type="project" value="UniProtKB-KW"/>
</dbReference>
<evidence type="ECO:0000256" key="2">
    <source>
        <dbReference type="ARBA" id="ARBA00022723"/>
    </source>
</evidence>
<reference evidence="6 7" key="1">
    <citation type="submission" date="2019-11" db="EMBL/GenBank/DDBJ databases">
        <title>Spirosoma endbachense sp. nov., isolated from a natural salt meadow.</title>
        <authorList>
            <person name="Rojas J."/>
            <person name="Ambika Manirajan B."/>
            <person name="Ratering S."/>
            <person name="Suarez C."/>
            <person name="Geissler-Plaum R."/>
            <person name="Schnell S."/>
        </authorList>
    </citation>
    <scope>NUCLEOTIDE SEQUENCE [LARGE SCALE GENOMIC DNA]</scope>
    <source>
        <strain evidence="6 7">I-24</strain>
    </source>
</reference>
<keyword evidence="7" id="KW-1185">Reference proteome</keyword>
<keyword evidence="2" id="KW-0479">Metal-binding</keyword>
<dbReference type="InterPro" id="IPR024607">
    <property type="entry name" value="Sulfatase_CS"/>
</dbReference>
<proteinExistence type="inferred from homology"/>
<dbReference type="PANTHER" id="PTHR42693:SF53">
    <property type="entry name" value="ENDO-4-O-SULFATASE"/>
    <property type="match status" value="1"/>
</dbReference>
<dbReference type="Proteomes" id="UP000464577">
    <property type="component" value="Chromosome"/>
</dbReference>
<evidence type="ECO:0000313" key="6">
    <source>
        <dbReference type="EMBL" id="QHV94540.1"/>
    </source>
</evidence>
<evidence type="ECO:0000313" key="7">
    <source>
        <dbReference type="Proteomes" id="UP000464577"/>
    </source>
</evidence>
<dbReference type="InterPro" id="IPR050738">
    <property type="entry name" value="Sulfatase"/>
</dbReference>
<protein>
    <submittedName>
        <fullName evidence="6">Sulfatase-like hydrolase/transferase</fullName>
    </submittedName>
</protein>
<feature type="domain" description="Sulfatase N-terminal" evidence="5">
    <location>
        <begin position="43"/>
        <end position="401"/>
    </location>
</feature>
<dbReference type="PROSITE" id="PS00523">
    <property type="entry name" value="SULFATASE_1"/>
    <property type="match status" value="1"/>
</dbReference>
<name>A0A6P1VRC6_9BACT</name>
<dbReference type="AlphaFoldDB" id="A0A6P1VRC6"/>
<accession>A0A6P1VRC6</accession>
<sequence>MKLLRRISNAKIVAACVASITILCIPSFRNVPTDGPGTKADLPNIVVILADDMGYGDIRAYNPESQIPTPNLDKLAVGGLRFTDAHSGSSVCTPTRYGLLTGRYAFRSSLKKGVLGGYSPPLIENDRFTIADLLSNAGYHTGIVGKWHLGLSFAIDSVTTSTNAPADSTSGWPNGNGINVEKPLVNSPNDVGFDYSYIIPASLDMPPYVYFDDKKPTERGIVQLEGSKYPRGVLWREGKASANFNIHATLDHFSKKATDFISKSARSEKPFFLYLPLTGPHTPWLPSQRFKGKSKAGIYGDFVAHTDAVVGEVMHTLDSLGITGNTLVIFTSDNGADWRPGDKQLFPAHQANYIFRGQKSDIWEGGHRVPFLASWPMGIKPGRQTSNTICLTDLLATFATITHQKIPASAAQDSFDFSTVLTNNAPVNPTRQSIIHHSIKGMFALRKGKWKYIEGKGSGGWSEDNSPTADLQAQLYDLETDPTESKNVFTSFSDIARSLDSELQKQKKSGYTRSGSNK</sequence>
<dbReference type="Pfam" id="PF00884">
    <property type="entry name" value="Sulfatase"/>
    <property type="match status" value="1"/>
</dbReference>
<dbReference type="InterPro" id="IPR000917">
    <property type="entry name" value="Sulfatase_N"/>
</dbReference>
<dbReference type="InterPro" id="IPR017850">
    <property type="entry name" value="Alkaline_phosphatase_core_sf"/>
</dbReference>
<dbReference type="Gene3D" id="3.30.1120.10">
    <property type="match status" value="1"/>
</dbReference>
<comment type="similarity">
    <text evidence="1">Belongs to the sulfatase family.</text>
</comment>
<dbReference type="SUPFAM" id="SSF53649">
    <property type="entry name" value="Alkaline phosphatase-like"/>
    <property type="match status" value="1"/>
</dbReference>
<dbReference type="GO" id="GO:0016740">
    <property type="term" value="F:transferase activity"/>
    <property type="evidence" value="ECO:0007669"/>
    <property type="project" value="UniProtKB-KW"/>
</dbReference>
<evidence type="ECO:0000256" key="4">
    <source>
        <dbReference type="ARBA" id="ARBA00022837"/>
    </source>
</evidence>
<evidence type="ECO:0000256" key="1">
    <source>
        <dbReference type="ARBA" id="ARBA00008779"/>
    </source>
</evidence>
<evidence type="ECO:0000256" key="3">
    <source>
        <dbReference type="ARBA" id="ARBA00022801"/>
    </source>
</evidence>
<dbReference type="GO" id="GO:0004065">
    <property type="term" value="F:arylsulfatase activity"/>
    <property type="evidence" value="ECO:0007669"/>
    <property type="project" value="TreeGrafter"/>
</dbReference>
<gene>
    <name evidence="6" type="ORF">GJR95_05710</name>
</gene>
<keyword evidence="6" id="KW-0808">Transferase</keyword>
<dbReference type="PANTHER" id="PTHR42693">
    <property type="entry name" value="ARYLSULFATASE FAMILY MEMBER"/>
    <property type="match status" value="1"/>
</dbReference>
<dbReference type="PROSITE" id="PS00149">
    <property type="entry name" value="SULFATASE_2"/>
    <property type="match status" value="1"/>
</dbReference>
<dbReference type="KEGG" id="senf:GJR95_05710"/>
<keyword evidence="4" id="KW-0106">Calcium</keyword>
<dbReference type="CDD" id="cd16143">
    <property type="entry name" value="ARS_like"/>
    <property type="match status" value="1"/>
</dbReference>
<evidence type="ECO:0000259" key="5">
    <source>
        <dbReference type="Pfam" id="PF00884"/>
    </source>
</evidence>
<dbReference type="Gene3D" id="3.40.720.10">
    <property type="entry name" value="Alkaline Phosphatase, subunit A"/>
    <property type="match status" value="1"/>
</dbReference>
<organism evidence="6 7">
    <name type="scientific">Spirosoma endbachense</name>
    <dbReference type="NCBI Taxonomy" id="2666025"/>
    <lineage>
        <taxon>Bacteria</taxon>
        <taxon>Pseudomonadati</taxon>
        <taxon>Bacteroidota</taxon>
        <taxon>Cytophagia</taxon>
        <taxon>Cytophagales</taxon>
        <taxon>Cytophagaceae</taxon>
        <taxon>Spirosoma</taxon>
    </lineage>
</organism>
<keyword evidence="3 6" id="KW-0378">Hydrolase</keyword>
<dbReference type="EMBL" id="CP045997">
    <property type="protein sequence ID" value="QHV94540.1"/>
    <property type="molecule type" value="Genomic_DNA"/>
</dbReference>